<dbReference type="SUPFAM" id="SSF51011">
    <property type="entry name" value="Glycosyl hydrolase domain"/>
    <property type="match status" value="1"/>
</dbReference>
<dbReference type="PANTHER" id="PTHR10357">
    <property type="entry name" value="ALPHA-AMYLASE FAMILY MEMBER"/>
    <property type="match status" value="1"/>
</dbReference>
<keyword evidence="10" id="KW-0325">Glycoprotein</keyword>
<evidence type="ECO:0000256" key="18">
    <source>
        <dbReference type="RuleBase" id="RU361134"/>
    </source>
</evidence>
<evidence type="ECO:0000256" key="13">
    <source>
        <dbReference type="PIRSR" id="PIRSR001024-1"/>
    </source>
</evidence>
<feature type="disulfide bond" evidence="15">
    <location>
        <begin position="169"/>
        <end position="182"/>
    </location>
</feature>
<dbReference type="PRINTS" id="PR00110">
    <property type="entry name" value="ALPHAAMYLASE"/>
</dbReference>
<gene>
    <name evidence="21" type="ORF">DFH08DRAFT_932709</name>
</gene>
<feature type="disulfide bond" evidence="15">
    <location>
        <begin position="450"/>
        <end position="484"/>
    </location>
</feature>
<dbReference type="Gene3D" id="3.20.20.80">
    <property type="entry name" value="Glycosidases"/>
    <property type="match status" value="1"/>
</dbReference>
<feature type="active site" description="Nucleophile" evidence="13">
    <location>
        <position position="224"/>
    </location>
</feature>
<dbReference type="Pfam" id="PF00128">
    <property type="entry name" value="Alpha-amylase"/>
    <property type="match status" value="1"/>
</dbReference>
<dbReference type="FunFam" id="3.20.20.80:FF:000120">
    <property type="entry name" value="Alpha-amylase A"/>
    <property type="match status" value="1"/>
</dbReference>
<dbReference type="Pfam" id="PF09260">
    <property type="entry name" value="A_amylase_dom_C"/>
    <property type="match status" value="1"/>
</dbReference>
<evidence type="ECO:0000259" key="20">
    <source>
        <dbReference type="SMART" id="SM00642"/>
    </source>
</evidence>
<comment type="catalytic activity">
    <reaction evidence="1 18">
        <text>Endohydrolysis of (1-&gt;4)-alpha-D-glucosidic linkages in polysaccharides containing three or more (1-&gt;4)-alpha-linked D-glucose units.</text>
        <dbReference type="EC" id="3.2.1.1"/>
    </reaction>
</comment>
<feature type="active site" description="Proton donor" evidence="13">
    <location>
        <position position="248"/>
    </location>
</feature>
<dbReference type="InterPro" id="IPR013780">
    <property type="entry name" value="Glyco_hydro_b"/>
</dbReference>
<evidence type="ECO:0000256" key="10">
    <source>
        <dbReference type="ARBA" id="ARBA00023180"/>
    </source>
</evidence>
<dbReference type="PIRSF" id="PIRSF001024">
    <property type="entry name" value="Alph-amyl_fung"/>
    <property type="match status" value="1"/>
</dbReference>
<proteinExistence type="inferred from homology"/>
<evidence type="ECO:0000256" key="2">
    <source>
        <dbReference type="ARBA" id="ARBA00001913"/>
    </source>
</evidence>
<evidence type="ECO:0000256" key="7">
    <source>
        <dbReference type="ARBA" id="ARBA00022801"/>
    </source>
</evidence>
<feature type="binding site" evidence="16">
    <location>
        <position position="362"/>
    </location>
    <ligand>
        <name>substrate</name>
    </ligand>
</feature>
<keyword evidence="5" id="KW-0479">Metal-binding</keyword>
<feature type="disulfide bond" evidence="15">
    <location>
        <begin position="258"/>
        <end position="301"/>
    </location>
</feature>
<comment type="similarity">
    <text evidence="3 17">Belongs to the glycosyl hydrolase 13 family.</text>
</comment>
<feature type="chain" id="PRO_5041967292" description="Alpha-amylase" evidence="19">
    <location>
        <begin position="22"/>
        <end position="485"/>
    </location>
</feature>
<comment type="caution">
    <text evidence="21">The sequence shown here is derived from an EMBL/GenBank/DDBJ whole genome shotgun (WGS) entry which is preliminary data.</text>
</comment>
<sequence>MYRQMLLLLLTLFLAFRLSTAANASEWSTRAIYQIVTDRFARSDGSLTSPCDPRDRRYCGGTWRGIINHLDYILNMGFDAIWVSPIVQQISGTTYEGEAYHGYWPENIYALNTNFGTEQDFKDLVAACHSRGMYLMVDIVINHFAHKGETPEYDAFVPFSHERYFHPRCPIDWGNQTSIEQCWMGDGYVSLADTNTENREVVDTWKKYLRSLGDDYGVDGFRLDACRNIPKPVLGEISRAAHVYSQGEVWDRDPNVICPYQEYVDGMHNYPFKELATDAFISAAKNLSEFVDMMRRMQAQCKDVTLFGNFIQNHDNPRVGSFTTDIARLRHFAVLICLTDGIPIVYYGQEQVFTGSNDPSNREALWPTGYATTNNLVPTFAALNRFRKHLIKTTPFVKTLAMYTLLSSSVVMVRKGDVVLVLTNSGKGVVSDTVVKGFPGGTALVDVLTCRILLADGTGEIRISLAGEPMVLYPKSLLDDSGICG</sequence>
<keyword evidence="8" id="KW-0106">Calcium</keyword>
<dbReference type="EMBL" id="JARIHO010000008">
    <property type="protein sequence ID" value="KAJ7356582.1"/>
    <property type="molecule type" value="Genomic_DNA"/>
</dbReference>
<evidence type="ECO:0000313" key="22">
    <source>
        <dbReference type="Proteomes" id="UP001218218"/>
    </source>
</evidence>
<keyword evidence="22" id="KW-1185">Reference proteome</keyword>
<comment type="cofactor">
    <cofactor evidence="2">
        <name>Ca(2+)</name>
        <dbReference type="ChEBI" id="CHEBI:29108"/>
    </cofactor>
</comment>
<dbReference type="GO" id="GO:0005509">
    <property type="term" value="F:calcium ion binding"/>
    <property type="evidence" value="ECO:0007669"/>
    <property type="project" value="InterPro"/>
</dbReference>
<dbReference type="CDD" id="cd11319">
    <property type="entry name" value="AmyAc_euk_AmyA"/>
    <property type="match status" value="1"/>
</dbReference>
<feature type="disulfide bond" evidence="15">
    <location>
        <begin position="51"/>
        <end position="59"/>
    </location>
</feature>
<dbReference type="PANTHER" id="PTHR10357:SF215">
    <property type="entry name" value="ALPHA-AMYLASE 1"/>
    <property type="match status" value="1"/>
</dbReference>
<dbReference type="SUPFAM" id="SSF51445">
    <property type="entry name" value="(Trans)glycosidases"/>
    <property type="match status" value="1"/>
</dbReference>
<feature type="binding site" evidence="16">
    <location>
        <position position="143"/>
    </location>
    <ligand>
        <name>substrate</name>
    </ligand>
</feature>
<dbReference type="SMART" id="SM00642">
    <property type="entry name" value="Aamy"/>
    <property type="match status" value="1"/>
</dbReference>
<evidence type="ECO:0000256" key="19">
    <source>
        <dbReference type="SAM" id="SignalP"/>
    </source>
</evidence>
<keyword evidence="7 18" id="KW-0378">Hydrolase</keyword>
<feature type="signal peptide" evidence="19">
    <location>
        <begin position="1"/>
        <end position="21"/>
    </location>
</feature>
<evidence type="ECO:0000256" key="3">
    <source>
        <dbReference type="ARBA" id="ARBA00008061"/>
    </source>
</evidence>
<keyword evidence="9 15" id="KW-1015">Disulfide bond</keyword>
<name>A0AAD7EXE7_9AGAR</name>
<feature type="site" description="Transition state stabilizer" evidence="14">
    <location>
        <position position="315"/>
    </location>
</feature>
<keyword evidence="11 18" id="KW-0119">Carbohydrate metabolism</keyword>
<evidence type="ECO:0000256" key="8">
    <source>
        <dbReference type="ARBA" id="ARBA00022837"/>
    </source>
</evidence>
<evidence type="ECO:0000256" key="14">
    <source>
        <dbReference type="PIRSR" id="PIRSR001024-2"/>
    </source>
</evidence>
<evidence type="ECO:0000256" key="4">
    <source>
        <dbReference type="ARBA" id="ARBA00012595"/>
    </source>
</evidence>
<feature type="binding site" evidence="16">
    <location>
        <position position="104"/>
    </location>
    <ligand>
        <name>substrate</name>
    </ligand>
</feature>
<evidence type="ECO:0000256" key="12">
    <source>
        <dbReference type="ARBA" id="ARBA00023295"/>
    </source>
</evidence>
<dbReference type="InterPro" id="IPR006047">
    <property type="entry name" value="GH13_cat_dom"/>
</dbReference>
<protein>
    <recommendedName>
        <fullName evidence="4 18">Alpha-amylase</fullName>
        <ecNumber evidence="4 18">3.2.1.1</ecNumber>
    </recommendedName>
</protein>
<dbReference type="GO" id="GO:0016052">
    <property type="term" value="P:carbohydrate catabolic process"/>
    <property type="evidence" value="ECO:0007669"/>
    <property type="project" value="InterPro"/>
</dbReference>
<dbReference type="Gene3D" id="2.60.40.1180">
    <property type="entry name" value="Golgi alpha-mannosidase II"/>
    <property type="match status" value="1"/>
</dbReference>
<feature type="binding site" evidence="16">
    <location>
        <position position="315"/>
    </location>
    <ligand>
        <name>substrate</name>
    </ligand>
</feature>
<evidence type="ECO:0000256" key="5">
    <source>
        <dbReference type="ARBA" id="ARBA00022723"/>
    </source>
</evidence>
<evidence type="ECO:0000256" key="1">
    <source>
        <dbReference type="ARBA" id="ARBA00000548"/>
    </source>
</evidence>
<evidence type="ECO:0000256" key="17">
    <source>
        <dbReference type="RuleBase" id="RU003615"/>
    </source>
</evidence>
<dbReference type="InterPro" id="IPR013777">
    <property type="entry name" value="A-amylase-like"/>
</dbReference>
<dbReference type="GO" id="GO:0004556">
    <property type="term" value="F:alpha-amylase activity"/>
    <property type="evidence" value="ECO:0007669"/>
    <property type="project" value="UniProtKB-UniRule"/>
</dbReference>
<organism evidence="21 22">
    <name type="scientific">Mycena albidolilacea</name>
    <dbReference type="NCBI Taxonomy" id="1033008"/>
    <lineage>
        <taxon>Eukaryota</taxon>
        <taxon>Fungi</taxon>
        <taxon>Dikarya</taxon>
        <taxon>Basidiomycota</taxon>
        <taxon>Agaricomycotina</taxon>
        <taxon>Agaricomycetes</taxon>
        <taxon>Agaricomycetidae</taxon>
        <taxon>Agaricales</taxon>
        <taxon>Marasmiineae</taxon>
        <taxon>Mycenaceae</taxon>
        <taxon>Mycena</taxon>
    </lineage>
</organism>
<feature type="binding site" evidence="16">
    <location>
        <position position="222"/>
    </location>
    <ligand>
        <name>substrate</name>
    </ligand>
</feature>
<accession>A0AAD7EXE7</accession>
<feature type="domain" description="Glycosyl hydrolase family 13 catalytic" evidence="20">
    <location>
        <begin position="34"/>
        <end position="387"/>
    </location>
</feature>
<dbReference type="AlphaFoldDB" id="A0AAD7EXE7"/>
<evidence type="ECO:0000256" key="15">
    <source>
        <dbReference type="PIRSR" id="PIRSR001024-4"/>
    </source>
</evidence>
<keyword evidence="6 19" id="KW-0732">Signal</keyword>
<keyword evidence="12 18" id="KW-0326">Glycosidase</keyword>
<reference evidence="21" key="1">
    <citation type="submission" date="2023-03" db="EMBL/GenBank/DDBJ databases">
        <title>Massive genome expansion in bonnet fungi (Mycena s.s.) driven by repeated elements and novel gene families across ecological guilds.</title>
        <authorList>
            <consortium name="Lawrence Berkeley National Laboratory"/>
            <person name="Harder C.B."/>
            <person name="Miyauchi S."/>
            <person name="Viragh M."/>
            <person name="Kuo A."/>
            <person name="Thoen E."/>
            <person name="Andreopoulos B."/>
            <person name="Lu D."/>
            <person name="Skrede I."/>
            <person name="Drula E."/>
            <person name="Henrissat B."/>
            <person name="Morin E."/>
            <person name="Kohler A."/>
            <person name="Barry K."/>
            <person name="LaButti K."/>
            <person name="Morin E."/>
            <person name="Salamov A."/>
            <person name="Lipzen A."/>
            <person name="Mereny Z."/>
            <person name="Hegedus B."/>
            <person name="Baldrian P."/>
            <person name="Stursova M."/>
            <person name="Weitz H."/>
            <person name="Taylor A."/>
            <person name="Grigoriev I.V."/>
            <person name="Nagy L.G."/>
            <person name="Martin F."/>
            <person name="Kauserud H."/>
        </authorList>
    </citation>
    <scope>NUCLEOTIDE SEQUENCE</scope>
    <source>
        <strain evidence="21">CBHHK002</strain>
    </source>
</reference>
<feature type="non-terminal residue" evidence="21">
    <location>
        <position position="1"/>
    </location>
</feature>
<dbReference type="Proteomes" id="UP001218218">
    <property type="component" value="Unassembled WGS sequence"/>
</dbReference>
<evidence type="ECO:0000313" key="21">
    <source>
        <dbReference type="EMBL" id="KAJ7356582.1"/>
    </source>
</evidence>
<evidence type="ECO:0000256" key="6">
    <source>
        <dbReference type="ARBA" id="ARBA00022729"/>
    </source>
</evidence>
<evidence type="ECO:0000256" key="11">
    <source>
        <dbReference type="ARBA" id="ARBA00023277"/>
    </source>
</evidence>
<evidence type="ECO:0000256" key="16">
    <source>
        <dbReference type="PIRSR" id="PIRSR001024-5"/>
    </source>
</evidence>
<evidence type="ECO:0000256" key="9">
    <source>
        <dbReference type="ARBA" id="ARBA00023157"/>
    </source>
</evidence>
<dbReference type="InterPro" id="IPR015340">
    <property type="entry name" value="A_amylase_C_dom"/>
</dbReference>
<dbReference type="InterPro" id="IPR017853">
    <property type="entry name" value="GH"/>
</dbReference>
<dbReference type="EC" id="3.2.1.1" evidence="4 18"/>
<dbReference type="InterPro" id="IPR006046">
    <property type="entry name" value="Alpha_amylase"/>
</dbReference>